<keyword evidence="3" id="KW-0678">Repressor</keyword>
<feature type="compositionally biased region" description="Basic residues" evidence="13">
    <location>
        <begin position="1"/>
        <end position="11"/>
    </location>
</feature>
<keyword evidence="10" id="KW-0804">Transcription</keyword>
<comment type="caution">
    <text evidence="15">The sequence shown here is derived from an EMBL/GenBank/DDBJ whole genome shotgun (WGS) entry which is preliminary data.</text>
</comment>
<dbReference type="InterPro" id="IPR041661">
    <property type="entry name" value="ZN622/Rei1/Reh1_Znf-C2H2"/>
</dbReference>
<dbReference type="Gene3D" id="3.30.160.60">
    <property type="entry name" value="Classic Zinc Finger"/>
    <property type="match status" value="1"/>
</dbReference>
<evidence type="ECO:0000256" key="6">
    <source>
        <dbReference type="ARBA" id="ARBA00022771"/>
    </source>
</evidence>
<evidence type="ECO:0000256" key="11">
    <source>
        <dbReference type="ARBA" id="ARBA00023242"/>
    </source>
</evidence>
<dbReference type="InterPro" id="IPR013087">
    <property type="entry name" value="Znf_C2H2_type"/>
</dbReference>
<dbReference type="EMBL" id="CAXKWB010010910">
    <property type="protein sequence ID" value="CAL4099573.1"/>
    <property type="molecule type" value="Genomic_DNA"/>
</dbReference>
<feature type="compositionally biased region" description="Basic residues" evidence="13">
    <location>
        <begin position="524"/>
        <end position="537"/>
    </location>
</feature>
<dbReference type="GO" id="GO:0008270">
    <property type="term" value="F:zinc ion binding"/>
    <property type="evidence" value="ECO:0007669"/>
    <property type="project" value="UniProtKB-KW"/>
</dbReference>
<dbReference type="GO" id="GO:0005634">
    <property type="term" value="C:nucleus"/>
    <property type="evidence" value="ECO:0007669"/>
    <property type="project" value="TreeGrafter"/>
</dbReference>
<accession>A0AAV2QVA3</accession>
<evidence type="ECO:0000256" key="4">
    <source>
        <dbReference type="ARBA" id="ARBA00022723"/>
    </source>
</evidence>
<dbReference type="Pfam" id="PF13912">
    <property type="entry name" value="zf-C2H2_6"/>
    <property type="match status" value="2"/>
</dbReference>
<keyword evidence="4" id="KW-0479">Metal-binding</keyword>
<keyword evidence="5" id="KW-0677">Repeat</keyword>
<evidence type="ECO:0000256" key="5">
    <source>
        <dbReference type="ARBA" id="ARBA00022737"/>
    </source>
</evidence>
<evidence type="ECO:0000256" key="9">
    <source>
        <dbReference type="ARBA" id="ARBA00023125"/>
    </source>
</evidence>
<comment type="similarity">
    <text evidence="1">Belongs to the teashirt C2H2-type zinc-finger protein family.</text>
</comment>
<dbReference type="SMART" id="SM00355">
    <property type="entry name" value="ZnF_C2H2"/>
    <property type="match status" value="4"/>
</dbReference>
<keyword evidence="7" id="KW-0862">Zinc</keyword>
<dbReference type="PANTHER" id="PTHR12487">
    <property type="entry name" value="TEASHIRT-RELATED"/>
    <property type="match status" value="1"/>
</dbReference>
<dbReference type="GO" id="GO:0000981">
    <property type="term" value="F:DNA-binding transcription factor activity, RNA polymerase II-specific"/>
    <property type="evidence" value="ECO:0007669"/>
    <property type="project" value="TreeGrafter"/>
</dbReference>
<evidence type="ECO:0000256" key="3">
    <source>
        <dbReference type="ARBA" id="ARBA00022491"/>
    </source>
</evidence>
<keyword evidence="6 12" id="KW-0863">Zinc-finger</keyword>
<dbReference type="GO" id="GO:0003677">
    <property type="term" value="F:DNA binding"/>
    <property type="evidence" value="ECO:0007669"/>
    <property type="project" value="UniProtKB-KW"/>
</dbReference>
<keyword evidence="8" id="KW-0805">Transcription regulation</keyword>
<feature type="compositionally biased region" description="Polar residues" evidence="13">
    <location>
        <begin position="606"/>
        <end position="620"/>
    </location>
</feature>
<feature type="compositionally biased region" description="Polar residues" evidence="13">
    <location>
        <begin position="718"/>
        <end position="729"/>
    </location>
</feature>
<feature type="region of interest" description="Disordered" evidence="13">
    <location>
        <begin position="512"/>
        <end position="538"/>
    </location>
</feature>
<feature type="region of interest" description="Disordered" evidence="13">
    <location>
        <begin position="706"/>
        <end position="796"/>
    </location>
</feature>
<evidence type="ECO:0000256" key="7">
    <source>
        <dbReference type="ARBA" id="ARBA00022833"/>
    </source>
</evidence>
<evidence type="ECO:0000259" key="14">
    <source>
        <dbReference type="PROSITE" id="PS50157"/>
    </source>
</evidence>
<proteinExistence type="inferred from homology"/>
<reference evidence="15 16" key="1">
    <citation type="submission" date="2024-05" db="EMBL/GenBank/DDBJ databases">
        <authorList>
            <person name="Wallberg A."/>
        </authorList>
    </citation>
    <scope>NUCLEOTIDE SEQUENCE [LARGE SCALE GENOMIC DNA]</scope>
</reference>
<keyword evidence="9" id="KW-0238">DNA-binding</keyword>
<evidence type="ECO:0000256" key="13">
    <source>
        <dbReference type="SAM" id="MobiDB-lite"/>
    </source>
</evidence>
<name>A0AAV2QVA3_MEGNR</name>
<dbReference type="Proteomes" id="UP001497623">
    <property type="component" value="Unassembled WGS sequence"/>
</dbReference>
<feature type="region of interest" description="Disordered" evidence="13">
    <location>
        <begin position="605"/>
        <end position="629"/>
    </location>
</feature>
<gene>
    <name evidence="15" type="ORF">MNOR_LOCUS16529</name>
</gene>
<evidence type="ECO:0000313" key="16">
    <source>
        <dbReference type="Proteomes" id="UP001497623"/>
    </source>
</evidence>
<evidence type="ECO:0000256" key="10">
    <source>
        <dbReference type="ARBA" id="ARBA00023163"/>
    </source>
</evidence>
<evidence type="ECO:0000313" key="15">
    <source>
        <dbReference type="EMBL" id="CAL4099573.1"/>
    </source>
</evidence>
<feature type="compositionally biased region" description="Low complexity" evidence="13">
    <location>
        <begin position="751"/>
        <end position="761"/>
    </location>
</feature>
<keyword evidence="11" id="KW-0539">Nucleus</keyword>
<sequence>MPRRKQDKPKHMKWDSEESDGSQDSEMESTDSSPRHRRESGYITSADGLGSPATSPLHDGHTSPVLDDSDRLSPMHITDTDSFLQTDRSYVPQALQQMMSSKALLMSLGGESELPDFGLPHTSPFLPSSIPFGLTGLPVQRGETPLDLSVPRKKNELNDIYEGNLMQKNLGALGFLLPPHVAQLALLAAQMKTGISTMPSQHNSLESDILNFKNSPANNETNESSAKLTSFPPDLLKHLNQIRNNENDLSSKWPSTPLYGFKPMQMEGNTAFARMSEIGQAYENRSIDANSSKSKHTAWQNHWHNRGQDATKEVLKCVWCKISFSSLDELTAHMKEAKNCGVNLGLPVSQIHQNMPLPPQYNPQKFSIHNLVRPPSHSGSSSGGSIISIDHMSNKDQLLSPVKENLPLPRKLVRGQDVWLGKGAEQTRQILKCMWCGQSFKSLKDMTTHMQQTQHYTNIISQEQIISWKTSEEKSNDQHPVNSVLTCKVCDLSFSSLKELSNHMVKNAHYKEHIMRSMSESSTRRRPNREKRKKSLPVRKLLELERAQYDNNNSHNDTLYNKKNDLSCEKCGNIIAGPLFIDHIRNCVGSADNFKSGLFNNDHDTGSSLSDQRGNNFEKSCSTEKDHNITEQNEVPSVLNALEKLIEKNFDSGRNNQNQGGQLGPSMLQRLGVDESVDYSKPIMDSQLIGMYSAFSHLHNKLPPGSNIPPNFNLPPTLKSTTGGSNQRVFDNAISPSFDPENSDIIKESPSHNGSRPSSSASRDDYGSDSSRKSSPKHTFQPILVQNNEHKSKNMFSRNVIFNDEKDSSDSEMKDSYESLQSMKPNHLDRSVMKMKTSNLSNVNIRVRNEFKGNDNGDPENENMEIDNNCQKLPFAKVQSFSNNNQSYMCQSSSTLKGPGNPLAALQNLCDKTESDTDKTSSNSQANVAQTTMSLNGHLQANSDSILAFSWACNDAVVTTDSVMKCAFCDTTFVTKGAYRHHLSKMHFVKDGVLTDTSGSEKSSNKTNKSQQKQNGRCNGKMSHVTPNEETPHSKFLKYTELAKQLSSV</sequence>
<feature type="region of interest" description="Disordered" evidence="13">
    <location>
        <begin position="996"/>
        <end position="1034"/>
    </location>
</feature>
<dbReference type="AlphaFoldDB" id="A0AAV2QVA3"/>
<dbReference type="PANTHER" id="PTHR12487:SF7">
    <property type="entry name" value="PROTEIN TEASHIRT-RELATED"/>
    <property type="match status" value="1"/>
</dbReference>
<dbReference type="Pfam" id="PF12756">
    <property type="entry name" value="zf-C2H2_2"/>
    <property type="match status" value="1"/>
</dbReference>
<keyword evidence="16" id="KW-1185">Reference proteome</keyword>
<evidence type="ECO:0000256" key="2">
    <source>
        <dbReference type="ARBA" id="ARBA00022473"/>
    </source>
</evidence>
<feature type="compositionally biased region" description="Acidic residues" evidence="13">
    <location>
        <begin position="17"/>
        <end position="29"/>
    </location>
</feature>
<feature type="compositionally biased region" description="Low complexity" evidence="13">
    <location>
        <begin position="1005"/>
        <end position="1015"/>
    </location>
</feature>
<protein>
    <recommendedName>
        <fullName evidence="14">C2H2-type domain-containing protein</fullName>
    </recommendedName>
</protein>
<dbReference type="PROSITE" id="PS50157">
    <property type="entry name" value="ZINC_FINGER_C2H2_2"/>
    <property type="match status" value="1"/>
</dbReference>
<feature type="domain" description="C2H2-type" evidence="14">
    <location>
        <begin position="485"/>
        <end position="514"/>
    </location>
</feature>
<feature type="compositionally biased region" description="Basic and acidic residues" evidence="13">
    <location>
        <begin position="762"/>
        <end position="772"/>
    </location>
</feature>
<organism evidence="15 16">
    <name type="scientific">Meganyctiphanes norvegica</name>
    <name type="common">Northern krill</name>
    <name type="synonym">Thysanopoda norvegica</name>
    <dbReference type="NCBI Taxonomy" id="48144"/>
    <lineage>
        <taxon>Eukaryota</taxon>
        <taxon>Metazoa</taxon>
        <taxon>Ecdysozoa</taxon>
        <taxon>Arthropoda</taxon>
        <taxon>Crustacea</taxon>
        <taxon>Multicrustacea</taxon>
        <taxon>Malacostraca</taxon>
        <taxon>Eumalacostraca</taxon>
        <taxon>Eucarida</taxon>
        <taxon>Euphausiacea</taxon>
        <taxon>Euphausiidae</taxon>
        <taxon>Meganyctiphanes</taxon>
    </lineage>
</organism>
<dbReference type="PROSITE" id="PS00028">
    <property type="entry name" value="ZINC_FINGER_C2H2_1"/>
    <property type="match status" value="3"/>
</dbReference>
<dbReference type="InterPro" id="IPR027008">
    <property type="entry name" value="Teashirt_fam"/>
</dbReference>
<evidence type="ECO:0000256" key="12">
    <source>
        <dbReference type="PROSITE-ProRule" id="PRU00042"/>
    </source>
</evidence>
<evidence type="ECO:0000256" key="1">
    <source>
        <dbReference type="ARBA" id="ARBA00007158"/>
    </source>
</evidence>
<feature type="region of interest" description="Disordered" evidence="13">
    <location>
        <begin position="1"/>
        <end position="73"/>
    </location>
</feature>
<evidence type="ECO:0000256" key="8">
    <source>
        <dbReference type="ARBA" id="ARBA00023015"/>
    </source>
</evidence>
<keyword evidence="2" id="KW-0217">Developmental protein</keyword>